<evidence type="ECO:0000259" key="2">
    <source>
        <dbReference type="PROSITE" id="PS50951"/>
    </source>
</evidence>
<reference evidence="3 4" key="1">
    <citation type="submission" date="2015-09" db="EMBL/GenBank/DDBJ databases">
        <title>Draft genome of the parasitic nematode Teladorsagia circumcincta isolate WARC Sus (inbred).</title>
        <authorList>
            <person name="Mitreva M."/>
        </authorList>
    </citation>
    <scope>NUCLEOTIDE SEQUENCE [LARGE SCALE GENOMIC DNA]</scope>
    <source>
        <strain evidence="3 4">S</strain>
    </source>
</reference>
<evidence type="ECO:0000313" key="3">
    <source>
        <dbReference type="EMBL" id="PIO65574.1"/>
    </source>
</evidence>
<gene>
    <name evidence="3" type="ORF">TELCIR_12748</name>
</gene>
<dbReference type="InterPro" id="IPR011524">
    <property type="entry name" value="SARAH_dom"/>
</dbReference>
<dbReference type="OrthoDB" id="74314at2759"/>
<dbReference type="Pfam" id="PF16517">
    <property type="entry name" value="Nore1-SARAH"/>
    <property type="match status" value="1"/>
</dbReference>
<dbReference type="Proteomes" id="UP000230423">
    <property type="component" value="Unassembled WGS sequence"/>
</dbReference>
<dbReference type="PROSITE" id="PS50200">
    <property type="entry name" value="RA"/>
    <property type="match status" value="1"/>
</dbReference>
<evidence type="ECO:0000313" key="4">
    <source>
        <dbReference type="Proteomes" id="UP000230423"/>
    </source>
</evidence>
<dbReference type="InterPro" id="IPR029071">
    <property type="entry name" value="Ubiquitin-like_domsf"/>
</dbReference>
<sequence>QMIVTLLRKFRVADNPRKFALYECAHENDEQTCTLLRKMTRISDDVCPLKVVLSWGNAKCGRALVLQENDTGDILWEAFEVPELDNFLRILRMEEQQYQWQIRKRYHQYRYQLDQELRRRGYFLGDEIDAPPTELAPSPPVADYNEYGTGDSMVVSDVFHTMRDEQFASTLTAAMGAVGAGGLPTEDDEIRDPTYVNLNFLKAQHMQQSTRL</sequence>
<dbReference type="Gene3D" id="1.20.5.110">
    <property type="match status" value="1"/>
</dbReference>
<organism evidence="3 4">
    <name type="scientific">Teladorsagia circumcincta</name>
    <name type="common">Brown stomach worm</name>
    <name type="synonym">Ostertagia circumcincta</name>
    <dbReference type="NCBI Taxonomy" id="45464"/>
    <lineage>
        <taxon>Eukaryota</taxon>
        <taxon>Metazoa</taxon>
        <taxon>Ecdysozoa</taxon>
        <taxon>Nematoda</taxon>
        <taxon>Chromadorea</taxon>
        <taxon>Rhabditida</taxon>
        <taxon>Rhabditina</taxon>
        <taxon>Rhabditomorpha</taxon>
        <taxon>Strongyloidea</taxon>
        <taxon>Trichostrongylidae</taxon>
        <taxon>Teladorsagia</taxon>
    </lineage>
</organism>
<dbReference type="InterPro" id="IPR033614">
    <property type="entry name" value="RASSF1-6"/>
</dbReference>
<dbReference type="Gene3D" id="3.10.20.90">
    <property type="entry name" value="Phosphatidylinositol 3-kinase Catalytic Subunit, Chain A, domain 1"/>
    <property type="match status" value="1"/>
</dbReference>
<dbReference type="PROSITE" id="PS50951">
    <property type="entry name" value="SARAH"/>
    <property type="match status" value="1"/>
</dbReference>
<feature type="domain" description="Ras-associating" evidence="1">
    <location>
        <begin position="1"/>
        <end position="71"/>
    </location>
</feature>
<accession>A0A2G9U5Y7</accession>
<dbReference type="Pfam" id="PF00788">
    <property type="entry name" value="RA"/>
    <property type="match status" value="1"/>
</dbReference>
<dbReference type="InterPro" id="IPR000159">
    <property type="entry name" value="RA_dom"/>
</dbReference>
<evidence type="ECO:0008006" key="5">
    <source>
        <dbReference type="Google" id="ProtNLM"/>
    </source>
</evidence>
<keyword evidence="4" id="KW-1185">Reference proteome</keyword>
<protein>
    <recommendedName>
        <fullName evidence="5">Ras association domain protein</fullName>
    </recommendedName>
</protein>
<feature type="non-terminal residue" evidence="3">
    <location>
        <position position="1"/>
    </location>
</feature>
<dbReference type="EMBL" id="KZ348899">
    <property type="protein sequence ID" value="PIO65574.1"/>
    <property type="molecule type" value="Genomic_DNA"/>
</dbReference>
<feature type="domain" description="SARAH" evidence="2">
    <location>
        <begin position="73"/>
        <end position="120"/>
    </location>
</feature>
<dbReference type="SUPFAM" id="SSF54236">
    <property type="entry name" value="Ubiquitin-like"/>
    <property type="match status" value="1"/>
</dbReference>
<proteinExistence type="predicted"/>
<dbReference type="AlphaFoldDB" id="A0A2G9U5Y7"/>
<dbReference type="GO" id="GO:0007165">
    <property type="term" value="P:signal transduction"/>
    <property type="evidence" value="ECO:0007669"/>
    <property type="project" value="InterPro"/>
</dbReference>
<evidence type="ECO:0000259" key="1">
    <source>
        <dbReference type="PROSITE" id="PS50200"/>
    </source>
</evidence>
<dbReference type="PANTHER" id="PTHR22738:SF10">
    <property type="entry name" value="RAS ASSOCIATION DOMAIN-CONTAINING PROTEIN 1 HOMOLOG"/>
    <property type="match status" value="1"/>
</dbReference>
<dbReference type="PANTHER" id="PTHR22738">
    <property type="entry name" value="RASSF"/>
    <property type="match status" value="1"/>
</dbReference>
<name>A0A2G9U5Y7_TELCI</name>
<dbReference type="CDD" id="cd21885">
    <property type="entry name" value="SARAH_RASSF1-like"/>
    <property type="match status" value="1"/>
</dbReference>